<dbReference type="InterPro" id="IPR043502">
    <property type="entry name" value="DNA/RNA_pol_sf"/>
</dbReference>
<dbReference type="AlphaFoldDB" id="A0A8I5R055"/>
<reference evidence="6" key="3">
    <citation type="submission" date="2025-09" db="UniProtKB">
        <authorList>
            <consortium name="Ensembl"/>
        </authorList>
    </citation>
    <scope>IDENTIFICATION</scope>
</reference>
<dbReference type="CDD" id="cd05482">
    <property type="entry name" value="HIV_retropepsin_like"/>
    <property type="match status" value="1"/>
</dbReference>
<dbReference type="Gene3D" id="3.10.10.10">
    <property type="entry name" value="HIV Type 1 Reverse Transcriptase, subunit A, domain 1"/>
    <property type="match status" value="1"/>
</dbReference>
<keyword evidence="2" id="KW-0064">Aspartyl protease</keyword>
<reference evidence="6 7" key="1">
    <citation type="submission" date="2012-03" db="EMBL/GenBank/DDBJ databases">
        <title>Whole Genome Assembly of Papio anubis.</title>
        <authorList>
            <person name="Liu Y.L."/>
            <person name="Abraham K.A."/>
            <person name="Akbar H.A."/>
            <person name="Ali S.A."/>
            <person name="Anosike U.A."/>
            <person name="Aqrawi P.A."/>
            <person name="Arias F.A."/>
            <person name="Attaway T.A."/>
            <person name="Awwad R.A."/>
            <person name="Babu C.B."/>
            <person name="Bandaranaike D.B."/>
            <person name="Battles P.B."/>
            <person name="Bell A.B."/>
            <person name="Beltran B.B."/>
            <person name="Berhane-Mersha D.B."/>
            <person name="Bess C.B."/>
            <person name="Bickham C.B."/>
            <person name="Bolden T.B."/>
            <person name="Carter K.C."/>
            <person name="Chau D.C."/>
            <person name="Chavez A.C."/>
            <person name="Clerc-Blankenburg K.C."/>
            <person name="Coyle M.C."/>
            <person name="Dao M.D."/>
            <person name="Davila M.L.D."/>
            <person name="Davy-Carroll L.D."/>
            <person name="Denson S.D."/>
            <person name="Dinh H.D."/>
            <person name="Fernandez S.F."/>
            <person name="Fernando P.F."/>
            <person name="Forbes L.F."/>
            <person name="Francis C.F."/>
            <person name="Francisco L.F."/>
            <person name="Fu Q.F."/>
            <person name="Garcia-Iii R.G."/>
            <person name="Garrett T.G."/>
            <person name="Gross S.G."/>
            <person name="Gubbala S.G."/>
            <person name="Hirani K.H."/>
            <person name="Hogues M.H."/>
            <person name="Hollins B.H."/>
            <person name="Jackson L.J."/>
            <person name="Javaid M.J."/>
            <person name="Jhangiani S.J."/>
            <person name="Johnson A.J."/>
            <person name="Johnson B.J."/>
            <person name="Jones J.J."/>
            <person name="Joshi V.J."/>
            <person name="Kalu J.K."/>
            <person name="Khan N.K."/>
            <person name="Korchina V.K."/>
            <person name="Kovar C.K."/>
            <person name="Lago L.L."/>
            <person name="Lara F.L."/>
            <person name="Le T.-K.L."/>
            <person name="Lee S.L."/>
            <person name="Legall-Iii F.L."/>
            <person name="Lemon S.L."/>
            <person name="Liu J.L."/>
            <person name="Liu Y.-S.L."/>
            <person name="Liyanage D.L."/>
            <person name="Lopez J.L."/>
            <person name="Lorensuhewa L.L."/>
            <person name="Mata R.M."/>
            <person name="Mathew T.M."/>
            <person name="Mercado C.M."/>
            <person name="Mercado I.M."/>
            <person name="Morales K.M."/>
            <person name="Morgan M.M."/>
            <person name="Munidasa M.M."/>
            <person name="Ngo D.N."/>
            <person name="Nguyen L.N."/>
            <person name="Nguyen T.N."/>
            <person name="Nguyen N.N."/>
            <person name="Obregon M.O."/>
            <person name="Okwuonu G.O."/>
            <person name="Ongeri F.O."/>
            <person name="Onwere C.O."/>
            <person name="Osifeso I.O."/>
            <person name="Parra A.P."/>
            <person name="Patil S.P."/>
            <person name="Perez A.P."/>
            <person name="Perez Y.P."/>
            <person name="Pham C.P."/>
            <person name="Pu L.-L.P."/>
            <person name="Puazo M.P."/>
            <person name="Quiroz J.Q."/>
            <person name="Rouhana J.R."/>
            <person name="Ruiz M.R."/>
            <person name="Ruiz S.-J.R."/>
            <person name="Saada N.S."/>
            <person name="Santibanez J.S."/>
            <person name="Scheel M.S."/>
            <person name="Schneider B.S."/>
            <person name="Simmons D.S."/>
            <person name="Sisson I.S."/>
            <person name="Tang L.-Y.T."/>
            <person name="Thornton R.T."/>
            <person name="Tisius J.T."/>
            <person name="Toledanes G.T."/>
            <person name="Trejos Z.T."/>
            <person name="Usmani K.U."/>
            <person name="Varghese R.V."/>
            <person name="Vattathil S.V."/>
            <person name="Vee V.V."/>
            <person name="Walker D.W."/>
            <person name="Weissenberger G.W."/>
            <person name="White C.W."/>
            <person name="Williams A.W."/>
            <person name="Woodworth J.W."/>
            <person name="Wright R.W."/>
            <person name="Zhu Y.Z."/>
            <person name="Han Y.H."/>
            <person name="Newsham I.N."/>
            <person name="Nazareth L.N."/>
            <person name="Worley K.W."/>
            <person name="Muzny D.M."/>
            <person name="Rogers J.R."/>
            <person name="Gibbs R.G."/>
        </authorList>
    </citation>
    <scope>NUCLEOTIDE SEQUENCE [LARGE SCALE GENOMIC DNA]</scope>
</reference>
<dbReference type="GO" id="GO:0004190">
    <property type="term" value="F:aspartic-type endopeptidase activity"/>
    <property type="evidence" value="ECO:0007669"/>
    <property type="project" value="UniProtKB-KW"/>
</dbReference>
<evidence type="ECO:0000259" key="5">
    <source>
        <dbReference type="PROSITE" id="PS50175"/>
    </source>
</evidence>
<dbReference type="GO" id="GO:0006508">
    <property type="term" value="P:proteolysis"/>
    <property type="evidence" value="ECO:0007669"/>
    <property type="project" value="UniProtKB-KW"/>
</dbReference>
<dbReference type="InterPro" id="IPR018061">
    <property type="entry name" value="Retropepsins"/>
</dbReference>
<dbReference type="PROSITE" id="PS50175">
    <property type="entry name" value="ASP_PROT_RETROV"/>
    <property type="match status" value="1"/>
</dbReference>
<feature type="region of interest" description="Disordered" evidence="4">
    <location>
        <begin position="1"/>
        <end position="21"/>
    </location>
</feature>
<dbReference type="Ensembl" id="ENSPANT00000078725.1">
    <property type="protein sequence ID" value="ENSPANP00000051371.1"/>
    <property type="gene ID" value="ENSPANG00000044519.1"/>
</dbReference>
<dbReference type="Proteomes" id="UP000028761">
    <property type="component" value="Chromosome 1"/>
</dbReference>
<dbReference type="InterPro" id="IPR029054">
    <property type="entry name" value="dUTPase-like"/>
</dbReference>
<dbReference type="OMA" id="PICTVTI"/>
<sequence length="421" mass="46200">QRWTTSFRKRKEGPASSPSTNRVILGTASALTNVQLSPASAGSAAVDLYSTIPISLLPGEPPKKVPTGVRGPLPSGTVSLLLGRSSLNLKSVTVHTGIIDYIREIKLVISSSTPWSASPGERIAQSLLLPYIKLESSSVKRTGGFGNTNPAGKAVYWVNQVSDKRPICTVTIQGKDFEGLVDTGANVSIIARNQWPRHWPKQRASIGIVGVGAASEVFQSSLILPCQGPYGQAGTIQPIITSVPVNVWGRDLLQQWDAEIAIPMDQYSNNSRQMMKNMGYRPGKGLENDKSPIRIFRIKRANMSDWIGVSFLGVAIVKPPAPIPLVWLTAKLVWVAQWLLKREKLEALKELKERVQEQLQKRHVESFSPWNSPVFVIKKKSSKWRMLTDLRAVNAVIQPMGVLQPRLPSPTMTQNTGLNVP</sequence>
<protein>
    <recommendedName>
        <fullName evidence="5">Peptidase A2 domain-containing protein</fullName>
    </recommendedName>
</protein>
<evidence type="ECO:0000256" key="2">
    <source>
        <dbReference type="ARBA" id="ARBA00022750"/>
    </source>
</evidence>
<dbReference type="PANTHER" id="PTHR19422:SF123">
    <property type="entry name" value="RT1 CLASS I, LOCUS CE15"/>
    <property type="match status" value="1"/>
</dbReference>
<dbReference type="PANTHER" id="PTHR19422">
    <property type="entry name" value="GAG RETROVIRAL POLYPROTEIN"/>
    <property type="match status" value="1"/>
</dbReference>
<dbReference type="CDD" id="cd07557">
    <property type="entry name" value="trimeric_dUTPase"/>
    <property type="match status" value="1"/>
</dbReference>
<dbReference type="Pfam" id="PF00077">
    <property type="entry name" value="RVP"/>
    <property type="match status" value="1"/>
</dbReference>
<keyword evidence="7" id="KW-1185">Reference proteome</keyword>
<dbReference type="PROSITE" id="PS00141">
    <property type="entry name" value="ASP_PROTEASE"/>
    <property type="match status" value="1"/>
</dbReference>
<dbReference type="GeneTree" id="ENSGT00530000064196"/>
<organism evidence="6 7">
    <name type="scientific">Papio anubis</name>
    <name type="common">Olive baboon</name>
    <dbReference type="NCBI Taxonomy" id="9555"/>
    <lineage>
        <taxon>Eukaryota</taxon>
        <taxon>Metazoa</taxon>
        <taxon>Chordata</taxon>
        <taxon>Craniata</taxon>
        <taxon>Vertebrata</taxon>
        <taxon>Euteleostomi</taxon>
        <taxon>Mammalia</taxon>
        <taxon>Eutheria</taxon>
        <taxon>Euarchontoglires</taxon>
        <taxon>Primates</taxon>
        <taxon>Haplorrhini</taxon>
        <taxon>Catarrhini</taxon>
        <taxon>Cercopithecidae</taxon>
        <taxon>Cercopithecinae</taxon>
        <taxon>Papio</taxon>
    </lineage>
</organism>
<dbReference type="InterPro" id="IPR036157">
    <property type="entry name" value="dUTPase-like_sf"/>
</dbReference>
<reference evidence="6" key="2">
    <citation type="submission" date="2025-08" db="UniProtKB">
        <authorList>
            <consortium name="Ensembl"/>
        </authorList>
    </citation>
    <scope>IDENTIFICATION</scope>
</reference>
<keyword evidence="3" id="KW-0378">Hydrolase</keyword>
<dbReference type="Gene3D" id="2.70.40.10">
    <property type="match status" value="1"/>
</dbReference>
<dbReference type="Pfam" id="PF00692">
    <property type="entry name" value="dUTPase"/>
    <property type="match status" value="1"/>
</dbReference>
<keyword evidence="1" id="KW-0645">Protease</keyword>
<dbReference type="InterPro" id="IPR034170">
    <property type="entry name" value="Retropepsin-like_cat_dom"/>
</dbReference>
<dbReference type="SUPFAM" id="SSF56672">
    <property type="entry name" value="DNA/RNA polymerases"/>
    <property type="match status" value="1"/>
</dbReference>
<dbReference type="InterPro" id="IPR021109">
    <property type="entry name" value="Peptidase_aspartic_dom_sf"/>
</dbReference>
<dbReference type="InterPro" id="IPR001995">
    <property type="entry name" value="Peptidase_A2_cat"/>
</dbReference>
<evidence type="ECO:0000313" key="6">
    <source>
        <dbReference type="Ensembl" id="ENSPANP00000051371.1"/>
    </source>
</evidence>
<evidence type="ECO:0000256" key="4">
    <source>
        <dbReference type="SAM" id="MobiDB-lite"/>
    </source>
</evidence>
<name>A0A8I5R055_PAPAN</name>
<feature type="domain" description="Peptidase A2" evidence="5">
    <location>
        <begin position="177"/>
        <end position="252"/>
    </location>
</feature>
<dbReference type="InterPro" id="IPR001969">
    <property type="entry name" value="Aspartic_peptidase_AS"/>
</dbReference>
<proteinExistence type="predicted"/>
<evidence type="ECO:0000256" key="3">
    <source>
        <dbReference type="ARBA" id="ARBA00022801"/>
    </source>
</evidence>
<evidence type="ECO:0000313" key="7">
    <source>
        <dbReference type="Proteomes" id="UP000028761"/>
    </source>
</evidence>
<evidence type="ECO:0000256" key="1">
    <source>
        <dbReference type="ARBA" id="ARBA00022670"/>
    </source>
</evidence>
<dbReference type="Gene3D" id="2.40.70.10">
    <property type="entry name" value="Acid Proteases"/>
    <property type="match status" value="1"/>
</dbReference>
<accession>A0A8I5R055</accession>
<dbReference type="InterPro" id="IPR033704">
    <property type="entry name" value="dUTPase_trimeric"/>
</dbReference>
<dbReference type="SUPFAM" id="SSF51283">
    <property type="entry name" value="dUTPase-like"/>
    <property type="match status" value="1"/>
</dbReference>
<dbReference type="SUPFAM" id="SSF50630">
    <property type="entry name" value="Acid proteases"/>
    <property type="match status" value="1"/>
</dbReference>
<dbReference type="InterPro" id="IPR051592">
    <property type="entry name" value="HERV-K_Pro_peptidase_A2"/>
</dbReference>